<sequence>MRERPISSVPKPALVLLALAFLAQLLWHFMQPTQIAKAENLMAPPSLASMRLASFGEPIALSKVAMLYVQAFDNQAGLHLSFQQLDYTQIEAWLDRSITLDPRSQYPLFAASQLYGEINNEAKQRRMLDFIYRQFLLDPNHRWKALAHAATLARHRLNDLALAQKYAQAIRLYATAPEVPSWAKQMEIFLLEDMNELERAKILLGGLLQSGQISDPHEFKFLEQRLAALETSLANKVKKP</sequence>
<keyword evidence="2" id="KW-1185">Reference proteome</keyword>
<reference evidence="1 2" key="1">
    <citation type="submission" date="2024-09" db="EMBL/GenBank/DDBJ databases">
        <authorList>
            <person name="Sun Q."/>
            <person name="Mori K."/>
        </authorList>
    </citation>
    <scope>NUCLEOTIDE SEQUENCE [LARGE SCALE GENOMIC DNA]</scope>
    <source>
        <strain evidence="1 2">CCM 8677</strain>
    </source>
</reference>
<evidence type="ECO:0000313" key="2">
    <source>
        <dbReference type="Proteomes" id="UP001589844"/>
    </source>
</evidence>
<comment type="caution">
    <text evidence="1">The sequence shown here is derived from an EMBL/GenBank/DDBJ whole genome shotgun (WGS) entry which is preliminary data.</text>
</comment>
<evidence type="ECO:0000313" key="1">
    <source>
        <dbReference type="EMBL" id="MFC0350223.1"/>
    </source>
</evidence>
<dbReference type="EMBL" id="JBHLXJ010000009">
    <property type="protein sequence ID" value="MFC0350223.1"/>
    <property type="molecule type" value="Genomic_DNA"/>
</dbReference>
<organism evidence="1 2">
    <name type="scientific">Undibacterium danionis</name>
    <dbReference type="NCBI Taxonomy" id="1812100"/>
    <lineage>
        <taxon>Bacteria</taxon>
        <taxon>Pseudomonadati</taxon>
        <taxon>Pseudomonadota</taxon>
        <taxon>Betaproteobacteria</taxon>
        <taxon>Burkholderiales</taxon>
        <taxon>Oxalobacteraceae</taxon>
        <taxon>Undibacterium</taxon>
    </lineage>
</organism>
<dbReference type="Proteomes" id="UP001589844">
    <property type="component" value="Unassembled WGS sequence"/>
</dbReference>
<gene>
    <name evidence="1" type="ORF">ACFFJH_10435</name>
</gene>
<dbReference type="RefSeq" id="WP_390212265.1">
    <property type="nucleotide sequence ID" value="NZ_JBHLXJ010000009.1"/>
</dbReference>
<proteinExistence type="predicted"/>
<evidence type="ECO:0008006" key="3">
    <source>
        <dbReference type="Google" id="ProtNLM"/>
    </source>
</evidence>
<protein>
    <recommendedName>
        <fullName evidence="3">Tetratricopeptide repeat protein</fullName>
    </recommendedName>
</protein>
<name>A0ABV6IEH6_9BURK</name>
<accession>A0ABV6IEH6</accession>